<feature type="region of interest" description="Disordered" evidence="1">
    <location>
        <begin position="527"/>
        <end position="565"/>
    </location>
</feature>
<evidence type="ECO:0000313" key="3">
    <source>
        <dbReference type="Proteomes" id="UP000598775"/>
    </source>
</evidence>
<keyword evidence="3" id="KW-1185">Reference proteome</keyword>
<dbReference type="PANTHER" id="PTHR43845:SF1">
    <property type="entry name" value="BLR5969 PROTEIN"/>
    <property type="match status" value="1"/>
</dbReference>
<dbReference type="PANTHER" id="PTHR43845">
    <property type="entry name" value="BLR5969 PROTEIN"/>
    <property type="match status" value="1"/>
</dbReference>
<dbReference type="InterPro" id="IPR042099">
    <property type="entry name" value="ANL_N_sf"/>
</dbReference>
<proteinExistence type="predicted"/>
<accession>A0A917EZW4</accession>
<evidence type="ECO:0008006" key="4">
    <source>
        <dbReference type="Google" id="ProtNLM"/>
    </source>
</evidence>
<dbReference type="EMBL" id="BMGP01000004">
    <property type="protein sequence ID" value="GGF28590.1"/>
    <property type="molecule type" value="Genomic_DNA"/>
</dbReference>
<protein>
    <recommendedName>
        <fullName evidence="4">CoF synthetase</fullName>
    </recommendedName>
</protein>
<reference evidence="2 3" key="1">
    <citation type="journal article" date="2014" name="Int. J. Syst. Evol. Microbiol.">
        <title>Complete genome sequence of Corynebacterium casei LMG S-19264T (=DSM 44701T), isolated from a smear-ripened cheese.</title>
        <authorList>
            <consortium name="US DOE Joint Genome Institute (JGI-PGF)"/>
            <person name="Walter F."/>
            <person name="Albersmeier A."/>
            <person name="Kalinowski J."/>
            <person name="Ruckert C."/>
        </authorList>
    </citation>
    <scope>NUCLEOTIDE SEQUENCE [LARGE SCALE GENOMIC DNA]</scope>
    <source>
        <strain evidence="2 3">CGMCC 1.12976</strain>
    </source>
</reference>
<evidence type="ECO:0000313" key="2">
    <source>
        <dbReference type="EMBL" id="GGF28590.1"/>
    </source>
</evidence>
<name>A0A917EZW4_9MICO</name>
<dbReference type="Gene3D" id="3.40.50.12780">
    <property type="entry name" value="N-terminal domain of ligase-like"/>
    <property type="match status" value="1"/>
</dbReference>
<dbReference type="Proteomes" id="UP000598775">
    <property type="component" value="Unassembled WGS sequence"/>
</dbReference>
<sequence length="565" mass="61930">MANIRPMKLVRHTALRLATAVVTAFYGVYRLHPVLWRFTARHYQPSFERFARLNAWMICQQAYNDVPAYRRYQGEHGFTFRWWSLSSFKPTSKHEYVDQYSEEDRCWGGTIVTVGTVVDESSGSSGMPYNWMRSKNELHTVHANVAGYITLLFGSRRLFCINAFSMGAWATGTNTGLAMSKVAMVKNTGPDIDKIVDTLRHFGPGYSYLISAYPPFLKHLRDRLDAEGFDWDAHELNGFVGGEALTEGLRDYIEQRFARVYSGYGASDLTIGMAGESDLSVWLRRSLVANTDLRELMLGADEDRTPMIFQYNPLETYLETTGEGELLVTLNSTAIMSPKARYNIGDEARLVTFPQMQAYVSQFPRLALAFERAFASQRMKLPFVLLFGRKDSTISYMGANIYPLDVENGLYLDNPFAASIESFKLSLADIGGLEQRPVIHLQLRADAALSPGDIDELRARSAAGVLRHLASVSRDIAQSLDEDATASDVRVEVHAHATGVFAGGLSKIKNVYLVTSGEAAASAAAAAPGSARSAATGGPTRSAASAGPAAQAAAAEPFAADQAAG</sequence>
<evidence type="ECO:0000256" key="1">
    <source>
        <dbReference type="SAM" id="MobiDB-lite"/>
    </source>
</evidence>
<organism evidence="2 3">
    <name type="scientific">Subtercola lobariae</name>
    <dbReference type="NCBI Taxonomy" id="1588641"/>
    <lineage>
        <taxon>Bacteria</taxon>
        <taxon>Bacillati</taxon>
        <taxon>Actinomycetota</taxon>
        <taxon>Actinomycetes</taxon>
        <taxon>Micrococcales</taxon>
        <taxon>Microbacteriaceae</taxon>
        <taxon>Subtercola</taxon>
    </lineage>
</organism>
<dbReference type="RefSeq" id="WP_203585981.1">
    <property type="nucleotide sequence ID" value="NZ_BMGP01000004.1"/>
</dbReference>
<dbReference type="SUPFAM" id="SSF56801">
    <property type="entry name" value="Acetyl-CoA synthetase-like"/>
    <property type="match status" value="1"/>
</dbReference>
<gene>
    <name evidence="2" type="ORF">GCM10011399_22190</name>
</gene>
<dbReference type="AlphaFoldDB" id="A0A917EZW4"/>
<comment type="caution">
    <text evidence="2">The sequence shown here is derived from an EMBL/GenBank/DDBJ whole genome shotgun (WGS) entry which is preliminary data.</text>
</comment>